<dbReference type="EMBL" id="JALHLE010000005">
    <property type="protein sequence ID" value="MCJ2177793.1"/>
    <property type="molecule type" value="Genomic_DNA"/>
</dbReference>
<feature type="domain" description="Nitroreductase" evidence="1">
    <location>
        <begin position="318"/>
        <end position="508"/>
    </location>
</feature>
<proteinExistence type="predicted"/>
<dbReference type="InterPro" id="IPR000415">
    <property type="entry name" value="Nitroreductase-like"/>
</dbReference>
<accession>A0ABT0AYP5</accession>
<evidence type="ECO:0000313" key="2">
    <source>
        <dbReference type="EMBL" id="MCJ2177793.1"/>
    </source>
</evidence>
<dbReference type="Proteomes" id="UP001162880">
    <property type="component" value="Unassembled WGS sequence"/>
</dbReference>
<dbReference type="Pfam" id="PF00881">
    <property type="entry name" value="Nitroreductase"/>
    <property type="match status" value="1"/>
</dbReference>
<dbReference type="Gene3D" id="3.40.109.10">
    <property type="entry name" value="NADH Oxidase"/>
    <property type="match status" value="2"/>
</dbReference>
<dbReference type="PANTHER" id="PTHR42741:SF3">
    <property type="entry name" value="NITROREDUCTASE FAMILY PROTEIN"/>
    <property type="match status" value="1"/>
</dbReference>
<evidence type="ECO:0000313" key="3">
    <source>
        <dbReference type="Proteomes" id="UP001162880"/>
    </source>
</evidence>
<dbReference type="PANTHER" id="PTHR42741">
    <property type="entry name" value="NITROREDUCTASE FAMILY PROTEIN"/>
    <property type="match status" value="1"/>
</dbReference>
<gene>
    <name evidence="2" type="ORF">MTR64_04405</name>
</gene>
<comment type="caution">
    <text evidence="2">The sequence shown here is derived from an EMBL/GenBank/DDBJ whole genome shotgun (WGS) entry which is preliminary data.</text>
</comment>
<sequence length="531" mass="57817">MLDIAEGNLRERAEVVLAYHRRTKHRQDGYAAGPETLDWDAQPSPYRHFAGAPVTLLPLVSDGIETPFAALTGQCPVTPVAPDVRSVGALLELSLGLAAIKEYGPDRWALRCNPSSGNLHPTEGYIVARGIGGIPDGVHHYRPAEHGLELRRSTILERPGLWIGLSSIHWREAWKYGERAFRYCQLDVGHALGAIAAACSLLGWRARVVPGIGTDALGALLGLDREHEFGRAEREDPEVLVHIEADPKQAAGGDIPAPKCVGEPRWAGVANLLDPHPMYRWPTIDSVAEASRGRIGSLDLLGNAPASDAPDARATEIILQRRSAQRYARDHAMNLGTFSRVLDSASQVLGESELHLLAFVHNVEGLENGLYALPAHATDETRLRAAMEGDLAWQEVPELPGVPALRLLAKGDFRKLVRALCCHQPIAADACVTFSMIADFGDAIAADPWRYRKVHWQAGLIGQRLYLEAEASGHAGTGIGCFLDDEIHRVLGLTGETFQTVYHFAMGRALTDGRISSVPAYPGRFRLEARL</sequence>
<name>A0ABT0AYP5_9SPHN</name>
<dbReference type="CDD" id="cd02142">
    <property type="entry name" value="McbC_SagB-like_oxidoreductase"/>
    <property type="match status" value="1"/>
</dbReference>
<evidence type="ECO:0000259" key="1">
    <source>
        <dbReference type="Pfam" id="PF00881"/>
    </source>
</evidence>
<reference evidence="2" key="1">
    <citation type="submission" date="2022-03" db="EMBL/GenBank/DDBJ databases">
        <title>Identification of a novel bacterium isolated from mangrove sediments.</title>
        <authorList>
            <person name="Pan X."/>
        </authorList>
    </citation>
    <scope>NUCLEOTIDE SEQUENCE</scope>
    <source>
        <strain evidence="2">B2580</strain>
    </source>
</reference>
<dbReference type="SUPFAM" id="SSF55469">
    <property type="entry name" value="FMN-dependent nitroreductase-like"/>
    <property type="match status" value="2"/>
</dbReference>
<organism evidence="2 3">
    <name type="scientific">Novosphingobium album</name>
    <name type="common">ex Hu et al. 2023</name>
    <dbReference type="NCBI Taxonomy" id="2930093"/>
    <lineage>
        <taxon>Bacteria</taxon>
        <taxon>Pseudomonadati</taxon>
        <taxon>Pseudomonadota</taxon>
        <taxon>Alphaproteobacteria</taxon>
        <taxon>Sphingomonadales</taxon>
        <taxon>Sphingomonadaceae</taxon>
        <taxon>Novosphingobium</taxon>
    </lineage>
</organism>
<dbReference type="RefSeq" id="WP_243991191.1">
    <property type="nucleotide sequence ID" value="NZ_JALHLE010000005.1"/>
</dbReference>
<keyword evidence="3" id="KW-1185">Reference proteome</keyword>
<dbReference type="InterPro" id="IPR029479">
    <property type="entry name" value="Nitroreductase"/>
</dbReference>
<protein>
    <submittedName>
        <fullName evidence="2">Nitroreductase family protein</fullName>
    </submittedName>
</protein>